<accession>A0A1L0BC32</accession>
<sequence length="105" mass="11392">MKKQDKWCMPLKRTGKSTISGGAARNVRIAKSGGMDSIVTNAVDFALNQANLMSGSIPDRPPLQPKGADRPPLKPKGTDRRPLKPKGTDRRPLQPKDTGGNRPLH</sequence>
<organism evidence="2 3">
    <name type="scientific">Moritella viscosa</name>
    <dbReference type="NCBI Taxonomy" id="80854"/>
    <lineage>
        <taxon>Bacteria</taxon>
        <taxon>Pseudomonadati</taxon>
        <taxon>Pseudomonadota</taxon>
        <taxon>Gammaproteobacteria</taxon>
        <taxon>Alteromonadales</taxon>
        <taxon>Moritellaceae</taxon>
        <taxon>Moritella</taxon>
    </lineage>
</organism>
<proteinExistence type="predicted"/>
<reference evidence="2 3" key="1">
    <citation type="submission" date="2016-11" db="EMBL/GenBank/DDBJ databases">
        <authorList>
            <person name="Jaros S."/>
            <person name="Januszkiewicz K."/>
            <person name="Wedrychowicz H."/>
        </authorList>
    </citation>
    <scope>NUCLEOTIDE SEQUENCE [LARGE SCALE GENOMIC DNA]</scope>
    <source>
        <strain evidence="2">NVI 5450</strain>
    </source>
</reference>
<dbReference type="EMBL" id="FPLD01000051">
    <property type="protein sequence ID" value="SGY95018.1"/>
    <property type="molecule type" value="Genomic_DNA"/>
</dbReference>
<evidence type="ECO:0000256" key="1">
    <source>
        <dbReference type="SAM" id="MobiDB-lite"/>
    </source>
</evidence>
<feature type="compositionally biased region" description="Basic and acidic residues" evidence="1">
    <location>
        <begin position="67"/>
        <end position="94"/>
    </location>
</feature>
<evidence type="ECO:0000313" key="2">
    <source>
        <dbReference type="EMBL" id="SGY95018.1"/>
    </source>
</evidence>
<dbReference type="AlphaFoldDB" id="A0A1L0BC32"/>
<protein>
    <submittedName>
        <fullName evidence="2">Polyribonucleotide nucleotidyltransferase-Polynucleotide phosphorylase</fullName>
    </submittedName>
</protein>
<dbReference type="GO" id="GO:0016740">
    <property type="term" value="F:transferase activity"/>
    <property type="evidence" value="ECO:0007669"/>
    <property type="project" value="UniProtKB-KW"/>
</dbReference>
<dbReference type="OrthoDB" id="6402885at2"/>
<feature type="region of interest" description="Disordered" evidence="1">
    <location>
        <begin position="53"/>
        <end position="105"/>
    </location>
</feature>
<evidence type="ECO:0000313" key="3">
    <source>
        <dbReference type="Proteomes" id="UP000183794"/>
    </source>
</evidence>
<dbReference type="RefSeq" id="WP_075518144.1">
    <property type="nucleotide sequence ID" value="NZ_FPLD01000051.1"/>
</dbReference>
<keyword evidence="2" id="KW-0808">Transferase</keyword>
<gene>
    <name evidence="2" type="ORF">NVI5450_1658</name>
</gene>
<dbReference type="Proteomes" id="UP000183794">
    <property type="component" value="Unassembled WGS sequence"/>
</dbReference>
<name>A0A1L0BC32_9GAMM</name>